<dbReference type="Proteomes" id="UP000031928">
    <property type="component" value="Chromosome"/>
</dbReference>
<dbReference type="KEGG" id="cmq:B840_03770"/>
<protein>
    <recommendedName>
        <fullName evidence="4">HNH nuclease domain-containing protein</fullName>
    </recommendedName>
</protein>
<evidence type="ECO:0000313" key="2">
    <source>
        <dbReference type="EMBL" id="AJK68374.1"/>
    </source>
</evidence>
<name>A0A0B6TQ76_9CORY</name>
<accession>A0A0B6TQ76</accession>
<organism evidence="2 3">
    <name type="scientific">Corynebacterium marinum DSM 44953</name>
    <dbReference type="NCBI Taxonomy" id="1224162"/>
    <lineage>
        <taxon>Bacteria</taxon>
        <taxon>Bacillati</taxon>
        <taxon>Actinomycetota</taxon>
        <taxon>Actinomycetes</taxon>
        <taxon>Mycobacteriales</taxon>
        <taxon>Corynebacteriaceae</taxon>
        <taxon>Corynebacterium</taxon>
    </lineage>
</organism>
<dbReference type="EMBL" id="CP007790">
    <property type="protein sequence ID" value="AJK68374.1"/>
    <property type="molecule type" value="Genomic_DNA"/>
</dbReference>
<dbReference type="AlphaFoldDB" id="A0A0B6TQ76"/>
<evidence type="ECO:0000313" key="3">
    <source>
        <dbReference type="Proteomes" id="UP000031928"/>
    </source>
</evidence>
<evidence type="ECO:0008006" key="4">
    <source>
        <dbReference type="Google" id="ProtNLM"/>
    </source>
</evidence>
<dbReference type="OrthoDB" id="4412276at2"/>
<dbReference type="STRING" id="1224162.B840_03770"/>
<reference evidence="2 3" key="1">
    <citation type="submission" date="2014-05" db="EMBL/GenBank/DDBJ databases">
        <title>Complete genome sequence of Corynebacterium marinum DSM 44953.</title>
        <authorList>
            <person name="Schaffert L."/>
            <person name="Albersmeier A."/>
            <person name="Kalinowski J."/>
            <person name="Ruckert C."/>
        </authorList>
    </citation>
    <scope>NUCLEOTIDE SEQUENCE [LARGE SCALE GENOMIC DNA]</scope>
    <source>
        <strain evidence="2 3">DSM 44953</strain>
    </source>
</reference>
<feature type="compositionally biased region" description="Basic and acidic residues" evidence="1">
    <location>
        <begin position="333"/>
        <end position="344"/>
    </location>
</feature>
<dbReference type="RefSeq" id="WP_042621026.1">
    <property type="nucleotide sequence ID" value="NZ_CP007790.1"/>
</dbReference>
<dbReference type="Gene3D" id="1.10.30.50">
    <property type="match status" value="1"/>
</dbReference>
<proteinExistence type="predicted"/>
<gene>
    <name evidence="2" type="ORF">B840_03770</name>
</gene>
<sequence length="386" mass="41459">MDVVTALEALGGQGVALLDAIHSGQLDRRRLIDLGHPLSTAAKWTNLAAIFFGPTRSRRRQAAAVAAAREGRLSIDAMVVVDKHARKLLKDAPVDVWELRAELCALTGTVDEIDRAAAARVRDLNRRVTDAEKKAFGRRSLKGGKNSDAQGLRTVTVTLPERMMADMLAPLRDTAGRLRSDNPLLSYEQAMADAVVAHVSGGAGPAAPGKFTPLVVIGLPDWAKLQHNEGDETVFALTDGTTITGAELVRGRMAEHHLVGVYDPVEGPVNLYRESRLANTKQRTLLSAETILCPNPGCTTSAAECQVHHLAAWKFGGDTNLGNLSMACKVHNARNDDDPDDPPRNGRLARAPGRIVFHPPDGRPAETNRHPIRELSAAGLVAVGRC</sequence>
<keyword evidence="3" id="KW-1185">Reference proteome</keyword>
<evidence type="ECO:0000256" key="1">
    <source>
        <dbReference type="SAM" id="MobiDB-lite"/>
    </source>
</evidence>
<feature type="region of interest" description="Disordered" evidence="1">
    <location>
        <begin position="333"/>
        <end position="353"/>
    </location>
</feature>
<dbReference type="CDD" id="cd00085">
    <property type="entry name" value="HNHc"/>
    <property type="match status" value="1"/>
</dbReference>
<dbReference type="HOGENOM" id="CLU_051470_0_0_11"/>
<dbReference type="InterPro" id="IPR003615">
    <property type="entry name" value="HNH_nuc"/>
</dbReference>